<evidence type="ECO:0000313" key="3">
    <source>
        <dbReference type="EMBL" id="MEE9653496.1"/>
    </source>
</evidence>
<protein>
    <recommendedName>
        <fullName evidence="2">Transcriptional repressor FrmR</fullName>
    </recommendedName>
</protein>
<proteinExistence type="inferred from homology"/>
<dbReference type="EMBL" id="JAZKKV010000001">
    <property type="protein sequence ID" value="MEE9653496.1"/>
    <property type="molecule type" value="Genomic_DNA"/>
</dbReference>
<dbReference type="Gene3D" id="1.20.58.1000">
    <property type="entry name" value="Metal-sensitive repressor, helix protomer"/>
    <property type="match status" value="1"/>
</dbReference>
<dbReference type="Proteomes" id="UP000268051">
    <property type="component" value="Unassembled WGS sequence"/>
</dbReference>
<gene>
    <name evidence="4" type="ORF">EB837_18190</name>
    <name evidence="3" type="ORF">V4836_04860</name>
</gene>
<dbReference type="RefSeq" id="WP_035893201.1">
    <property type="nucleotide sequence ID" value="NZ_CAMLPP010000001.1"/>
</dbReference>
<dbReference type="GeneID" id="85161951"/>
<dbReference type="GO" id="GO:0045892">
    <property type="term" value="P:negative regulation of DNA-templated transcription"/>
    <property type="evidence" value="ECO:0007669"/>
    <property type="project" value="UniProtKB-ARBA"/>
</dbReference>
<dbReference type="PANTHER" id="PTHR33677:SF5">
    <property type="entry name" value="TRANSCRIPTIONAL REPRESSOR FRMR"/>
    <property type="match status" value="1"/>
</dbReference>
<evidence type="ECO:0000313" key="6">
    <source>
        <dbReference type="Proteomes" id="UP001331691"/>
    </source>
</evidence>
<comment type="similarity">
    <text evidence="1">Belongs to the FrmR/RcnR family.</text>
</comment>
<evidence type="ECO:0000313" key="4">
    <source>
        <dbReference type="EMBL" id="ROU11594.1"/>
    </source>
</evidence>
<reference evidence="3 6" key="2">
    <citation type="submission" date="2023-10" db="EMBL/GenBank/DDBJ databases">
        <title>Wastewater isolates of ESBL- and carbapenemase-producing Gram-negative bacteria from New Zealand.</title>
        <authorList>
            <person name="Straub C."/>
            <person name="Weaver L."/>
            <person name="Cornelius A."/>
            <person name="Mcgill E."/>
            <person name="Dyet K."/>
            <person name="White L."/>
            <person name="Pattis I."/>
        </authorList>
    </citation>
    <scope>NUCLEOTIDE SEQUENCE [LARGE SCALE GENOMIC DNA]</scope>
    <source>
        <strain evidence="3 6">ESBL09</strain>
    </source>
</reference>
<name>A0A378GQB6_9ENTR</name>
<comment type="caution">
    <text evidence="4">The sequence shown here is derived from an EMBL/GenBank/DDBJ whole genome shotgun (WGS) entry which is preliminary data.</text>
</comment>
<organism evidence="4 5">
    <name type="scientific">Kluyvera ascorbata</name>
    <dbReference type="NCBI Taxonomy" id="51288"/>
    <lineage>
        <taxon>Bacteria</taxon>
        <taxon>Pseudomonadati</taxon>
        <taxon>Pseudomonadota</taxon>
        <taxon>Gammaproteobacteria</taxon>
        <taxon>Enterobacterales</taxon>
        <taxon>Enterobacteriaceae</taxon>
        <taxon>Kluyvera</taxon>
    </lineage>
</organism>
<sequence>MPHSLEDKKRALSRVRRIKGQVEALERALESGDSCLTILQQIASIRGASNGLMGEMVEMHLKDELVSGETTPDQRAVRMAEVGLLLRSYLK</sequence>
<dbReference type="GO" id="GO:0046872">
    <property type="term" value="F:metal ion binding"/>
    <property type="evidence" value="ECO:0007669"/>
    <property type="project" value="InterPro"/>
</dbReference>
<dbReference type="InterPro" id="IPR003735">
    <property type="entry name" value="Metal_Tscrpt_repr"/>
</dbReference>
<dbReference type="OrthoDB" id="9806052at2"/>
<dbReference type="CDD" id="cd10153">
    <property type="entry name" value="RcnR-FrmR-like_DUF156"/>
    <property type="match status" value="1"/>
</dbReference>
<evidence type="ECO:0000256" key="2">
    <source>
        <dbReference type="ARBA" id="ARBA00041147"/>
    </source>
</evidence>
<evidence type="ECO:0000313" key="5">
    <source>
        <dbReference type="Proteomes" id="UP000268051"/>
    </source>
</evidence>
<evidence type="ECO:0000256" key="1">
    <source>
        <dbReference type="ARBA" id="ARBA00005260"/>
    </source>
</evidence>
<keyword evidence="6" id="KW-1185">Reference proteome</keyword>
<dbReference type="GO" id="GO:0003677">
    <property type="term" value="F:DNA binding"/>
    <property type="evidence" value="ECO:0007669"/>
    <property type="project" value="InterPro"/>
</dbReference>
<dbReference type="Pfam" id="PF02583">
    <property type="entry name" value="Trns_repr_metal"/>
    <property type="match status" value="1"/>
</dbReference>
<dbReference type="EMBL" id="RHFN01000022">
    <property type="protein sequence ID" value="ROU11594.1"/>
    <property type="molecule type" value="Genomic_DNA"/>
</dbReference>
<reference evidence="4 5" key="1">
    <citation type="submission" date="2018-10" db="EMBL/GenBank/DDBJ databases">
        <title>Horizontal transference of carbapenem resistance between Klebsiella pneumoniae and Kluyvera ascorbata during abdominal infection: a case report.</title>
        <authorList>
            <person name="Raro O.H.F."/>
            <person name="Lima-Morales D."/>
            <person name="Barth A.L."/>
            <person name="Paim T.G.S."/>
            <person name="Mott M.P."/>
            <person name="Riche C.V.W."/>
            <person name="Teixeira U.F."/>
            <person name="Waechter F."/>
            <person name="Dias C.A.G."/>
        </authorList>
    </citation>
    <scope>NUCLEOTIDE SEQUENCE [LARGE SCALE GENOMIC DNA]</scope>
    <source>
        <strain evidence="4 5">OT2</strain>
    </source>
</reference>
<dbReference type="PANTHER" id="PTHR33677">
    <property type="entry name" value="TRANSCRIPTIONAL REPRESSOR FRMR-RELATED"/>
    <property type="match status" value="1"/>
</dbReference>
<dbReference type="InterPro" id="IPR038390">
    <property type="entry name" value="Metal_Tscrpt_repr_sf"/>
</dbReference>
<dbReference type="Proteomes" id="UP001331691">
    <property type="component" value="Unassembled WGS sequence"/>
</dbReference>
<accession>A0A378GQB6</accession>
<dbReference type="AlphaFoldDB" id="A0A378GQB6"/>